<evidence type="ECO:0000259" key="1">
    <source>
        <dbReference type="Pfam" id="PF00582"/>
    </source>
</evidence>
<evidence type="ECO:0000313" key="3">
    <source>
        <dbReference type="Proteomes" id="UP001500102"/>
    </source>
</evidence>
<dbReference type="Gene3D" id="3.40.50.12370">
    <property type="match status" value="1"/>
</dbReference>
<name>A0ABN2YGR3_9MICC</name>
<keyword evidence="3" id="KW-1185">Reference proteome</keyword>
<dbReference type="InterPro" id="IPR006016">
    <property type="entry name" value="UspA"/>
</dbReference>
<dbReference type="CDD" id="cd00293">
    <property type="entry name" value="USP-like"/>
    <property type="match status" value="1"/>
</dbReference>
<feature type="domain" description="UspA" evidence="1">
    <location>
        <begin position="21"/>
        <end position="155"/>
    </location>
</feature>
<accession>A0ABN2YGR3</accession>
<proteinExistence type="predicted"/>
<gene>
    <name evidence="2" type="ORF">GCM10009825_05030</name>
</gene>
<comment type="caution">
    <text evidence="2">The sequence shown here is derived from an EMBL/GenBank/DDBJ whole genome shotgun (WGS) entry which is preliminary data.</text>
</comment>
<reference evidence="2 3" key="1">
    <citation type="journal article" date="2019" name="Int. J. Syst. Evol. Microbiol.">
        <title>The Global Catalogue of Microorganisms (GCM) 10K type strain sequencing project: providing services to taxonomists for standard genome sequencing and annotation.</title>
        <authorList>
            <consortium name="The Broad Institute Genomics Platform"/>
            <consortium name="The Broad Institute Genome Sequencing Center for Infectious Disease"/>
            <person name="Wu L."/>
            <person name="Ma J."/>
        </authorList>
    </citation>
    <scope>NUCLEOTIDE SEQUENCE [LARGE SCALE GENOMIC DNA]</scope>
    <source>
        <strain evidence="2 3">JCM 15921</strain>
    </source>
</reference>
<dbReference type="SUPFAM" id="SSF52402">
    <property type="entry name" value="Adenine nucleotide alpha hydrolases-like"/>
    <property type="match status" value="1"/>
</dbReference>
<evidence type="ECO:0000313" key="2">
    <source>
        <dbReference type="EMBL" id="GAA2127173.1"/>
    </source>
</evidence>
<dbReference type="RefSeq" id="WP_344361696.1">
    <property type="nucleotide sequence ID" value="NZ_BAAAQB010000006.1"/>
</dbReference>
<organism evidence="2 3">
    <name type="scientific">Arthrobacter humicola</name>
    <dbReference type="NCBI Taxonomy" id="409291"/>
    <lineage>
        <taxon>Bacteria</taxon>
        <taxon>Bacillati</taxon>
        <taxon>Actinomycetota</taxon>
        <taxon>Actinomycetes</taxon>
        <taxon>Micrococcales</taxon>
        <taxon>Micrococcaceae</taxon>
        <taxon>Arthrobacter</taxon>
    </lineage>
</organism>
<dbReference type="EMBL" id="BAAAQB010000006">
    <property type="protein sequence ID" value="GAA2127173.1"/>
    <property type="molecule type" value="Genomic_DNA"/>
</dbReference>
<dbReference type="Proteomes" id="UP001500102">
    <property type="component" value="Unassembled WGS sequence"/>
</dbReference>
<protein>
    <recommendedName>
        <fullName evidence="1">UspA domain-containing protein</fullName>
    </recommendedName>
</protein>
<sequence length="159" mass="17148">MPDEAWPDGPIVLCVEWMFPEHLVRTAADLASGLGQHLVCAFVDPSSFLTEWEPDGIRTAHSLDPVVKEETDFPSGQLLRNLEAVLGQPGESWSFRVLNGDVAKALGRLADNVGASLLVVGAERPGALAWIDRLLEGSVAAALVSRREWPVLIIPDTTA</sequence>
<dbReference type="Pfam" id="PF00582">
    <property type="entry name" value="Usp"/>
    <property type="match status" value="1"/>
</dbReference>